<organism evidence="8 9">
    <name type="scientific">Jaapia argillacea MUCL 33604</name>
    <dbReference type="NCBI Taxonomy" id="933084"/>
    <lineage>
        <taxon>Eukaryota</taxon>
        <taxon>Fungi</taxon>
        <taxon>Dikarya</taxon>
        <taxon>Basidiomycota</taxon>
        <taxon>Agaricomycotina</taxon>
        <taxon>Agaricomycetes</taxon>
        <taxon>Agaricomycetidae</taxon>
        <taxon>Jaapiales</taxon>
        <taxon>Jaapiaceae</taxon>
        <taxon>Jaapia</taxon>
    </lineage>
</organism>
<feature type="region of interest" description="Disordered" evidence="5">
    <location>
        <begin position="318"/>
        <end position="355"/>
    </location>
</feature>
<evidence type="ECO:0000256" key="1">
    <source>
        <dbReference type="ARBA" id="ARBA00004434"/>
    </source>
</evidence>
<gene>
    <name evidence="8" type="ORF">JAAARDRAFT_681153</name>
</gene>
<proteinExistence type="inferred from homology"/>
<dbReference type="SMART" id="SM01024">
    <property type="entry name" value="BCS1_N"/>
    <property type="match status" value="1"/>
</dbReference>
<dbReference type="PROSITE" id="PS00674">
    <property type="entry name" value="AAA"/>
    <property type="match status" value="1"/>
</dbReference>
<keyword evidence="4" id="KW-0067">ATP-binding</keyword>
<dbReference type="PANTHER" id="PTHR23070">
    <property type="entry name" value="BCS1 AAA-TYPE ATPASE"/>
    <property type="match status" value="1"/>
</dbReference>
<evidence type="ECO:0008006" key="10">
    <source>
        <dbReference type="Google" id="ProtNLM"/>
    </source>
</evidence>
<dbReference type="InterPro" id="IPR050747">
    <property type="entry name" value="Mitochondrial_chaperone_BCS1"/>
</dbReference>
<evidence type="ECO:0000259" key="6">
    <source>
        <dbReference type="SMART" id="SM00382"/>
    </source>
</evidence>
<dbReference type="GO" id="GO:0005743">
    <property type="term" value="C:mitochondrial inner membrane"/>
    <property type="evidence" value="ECO:0007669"/>
    <property type="project" value="UniProtKB-SubCell"/>
</dbReference>
<keyword evidence="3" id="KW-0496">Mitochondrion</keyword>
<reference evidence="9" key="1">
    <citation type="journal article" date="2014" name="Proc. Natl. Acad. Sci. U.S.A.">
        <title>Extensive sampling of basidiomycete genomes demonstrates inadequacy of the white-rot/brown-rot paradigm for wood decay fungi.</title>
        <authorList>
            <person name="Riley R."/>
            <person name="Salamov A.A."/>
            <person name="Brown D.W."/>
            <person name="Nagy L.G."/>
            <person name="Floudas D."/>
            <person name="Held B.W."/>
            <person name="Levasseur A."/>
            <person name="Lombard V."/>
            <person name="Morin E."/>
            <person name="Otillar R."/>
            <person name="Lindquist E.A."/>
            <person name="Sun H."/>
            <person name="LaButti K.M."/>
            <person name="Schmutz J."/>
            <person name="Jabbour D."/>
            <person name="Luo H."/>
            <person name="Baker S.E."/>
            <person name="Pisabarro A.G."/>
            <person name="Walton J.D."/>
            <person name="Blanchette R.A."/>
            <person name="Henrissat B."/>
            <person name="Martin F."/>
            <person name="Cullen D."/>
            <person name="Hibbett D.S."/>
            <person name="Grigoriev I.V."/>
        </authorList>
    </citation>
    <scope>NUCLEOTIDE SEQUENCE [LARGE SCALE GENOMIC DNA]</scope>
    <source>
        <strain evidence="9">MUCL 33604</strain>
    </source>
</reference>
<dbReference type="Gene3D" id="3.40.50.300">
    <property type="entry name" value="P-loop containing nucleotide triphosphate hydrolases"/>
    <property type="match status" value="1"/>
</dbReference>
<comment type="similarity">
    <text evidence="2">Belongs to the AAA ATPase family. BCS1 subfamily.</text>
</comment>
<dbReference type="STRING" id="933084.A0A067P2K1"/>
<dbReference type="GO" id="GO:0016887">
    <property type="term" value="F:ATP hydrolysis activity"/>
    <property type="evidence" value="ECO:0007669"/>
    <property type="project" value="InterPro"/>
</dbReference>
<protein>
    <recommendedName>
        <fullName evidence="10">AAA+ ATPase domain-containing protein</fullName>
    </recommendedName>
</protein>
<dbReference type="InterPro" id="IPR014851">
    <property type="entry name" value="BCS1_N"/>
</dbReference>
<dbReference type="CDD" id="cd19510">
    <property type="entry name" value="RecA-like_BCS1"/>
    <property type="match status" value="1"/>
</dbReference>
<dbReference type="InterPro" id="IPR003593">
    <property type="entry name" value="AAA+_ATPase"/>
</dbReference>
<keyword evidence="9" id="KW-1185">Reference proteome</keyword>
<dbReference type="OrthoDB" id="10251412at2759"/>
<name>A0A067P2K1_9AGAM</name>
<dbReference type="Proteomes" id="UP000027265">
    <property type="component" value="Unassembled WGS sequence"/>
</dbReference>
<dbReference type="SMART" id="SM00382">
    <property type="entry name" value="AAA"/>
    <property type="match status" value="1"/>
</dbReference>
<dbReference type="Pfam" id="PF00004">
    <property type="entry name" value="AAA"/>
    <property type="match status" value="2"/>
</dbReference>
<evidence type="ECO:0000256" key="5">
    <source>
        <dbReference type="SAM" id="MobiDB-lite"/>
    </source>
</evidence>
<dbReference type="InParanoid" id="A0A067P2K1"/>
<evidence type="ECO:0000256" key="2">
    <source>
        <dbReference type="ARBA" id="ARBA00007448"/>
    </source>
</evidence>
<dbReference type="SUPFAM" id="SSF52540">
    <property type="entry name" value="P-loop containing nucleoside triphosphate hydrolases"/>
    <property type="match status" value="1"/>
</dbReference>
<evidence type="ECO:0000256" key="3">
    <source>
        <dbReference type="ARBA" id="ARBA00022792"/>
    </source>
</evidence>
<keyword evidence="4" id="KW-0547">Nucleotide-binding</keyword>
<feature type="compositionally biased region" description="Low complexity" evidence="5">
    <location>
        <begin position="466"/>
        <end position="486"/>
    </location>
</feature>
<evidence type="ECO:0000256" key="4">
    <source>
        <dbReference type="RuleBase" id="RU003651"/>
    </source>
</evidence>
<comment type="subcellular location">
    <subcellularLocation>
        <location evidence="1">Mitochondrion inner membrane</location>
        <topology evidence="1">Single-pass membrane protein</topology>
    </subcellularLocation>
</comment>
<dbReference type="HOGENOM" id="CLU_010189_3_2_1"/>
<evidence type="ECO:0000259" key="7">
    <source>
        <dbReference type="SMART" id="SM01024"/>
    </source>
</evidence>
<dbReference type="AlphaFoldDB" id="A0A067P2K1"/>
<evidence type="ECO:0000313" key="8">
    <source>
        <dbReference type="EMBL" id="KDQ49158.1"/>
    </source>
</evidence>
<dbReference type="InterPro" id="IPR003959">
    <property type="entry name" value="ATPase_AAA_core"/>
</dbReference>
<feature type="region of interest" description="Disordered" evidence="5">
    <location>
        <begin position="466"/>
        <end position="517"/>
    </location>
</feature>
<keyword evidence="3" id="KW-0472">Membrane</keyword>
<dbReference type="EMBL" id="KL197799">
    <property type="protein sequence ID" value="KDQ49158.1"/>
    <property type="molecule type" value="Genomic_DNA"/>
</dbReference>
<keyword evidence="3" id="KW-0999">Mitochondrion inner membrane</keyword>
<feature type="domain" description="BCS1 N-terminal" evidence="7">
    <location>
        <begin position="27"/>
        <end position="217"/>
    </location>
</feature>
<feature type="compositionally biased region" description="Polar residues" evidence="5">
    <location>
        <begin position="318"/>
        <end position="338"/>
    </location>
</feature>
<accession>A0A067P2K1</accession>
<feature type="domain" description="AAA+ ATPase" evidence="6">
    <location>
        <begin position="248"/>
        <end position="412"/>
    </location>
</feature>
<dbReference type="GO" id="GO:0005524">
    <property type="term" value="F:ATP binding"/>
    <property type="evidence" value="ECO:0007669"/>
    <property type="project" value="UniProtKB-KW"/>
</dbReference>
<dbReference type="InterPro" id="IPR027417">
    <property type="entry name" value="P-loop_NTPase"/>
</dbReference>
<dbReference type="Pfam" id="PF08740">
    <property type="entry name" value="BCS1_N"/>
    <property type="match status" value="1"/>
</dbReference>
<sequence>MDALKSLVQPLVGGGGGSSVIDGVKLVVLGTTVETARRAASAGWSHFVNSFFLTAHFSEEDYPYDWLMLWLSRRPEWQRSREFETTTRTSSAFYNSTTSRAADNSFGDDDDEEVDDEDCPGKVKTRVVFQPTFDTSHTIYYRGHWLRVKRSRAAGSGCEVLSISVVARNNSILKQLVLQAKREYEAEAVHRIQIYFADSHGSWRWTDSRHKRPMSSIVLNPGVKEMLMSDTRDFLKSEKWYADRGIPFRRGYLLYGVPGSGKSSLIHAIAGELMLDIYVVSLSSSWINDSTLTTLMGRVPARCIVLLEDLDAAFTRSVTRDNSSNGTPNADKSGNSSGEEYGPNDNSSGRRRKEQLSDVNTLTLSGLLNALDGVAAAEGRLLFATTNHLERLDPALSRPGRMDVWIEFKNASKWQAELLFRNFFPSAEDEAIVEEEGDLDGIELPNPPSPAPSSMFSLPSFASSSTSLISTPSSTPTKASSSSSGSRRSRNGSVAPSDGASTPLPQGPAYLPPPVEESLANYQHSAVPLSNAKLAELGKKFADSIPDEEFSVAALQGCECPDSFVWFSV</sequence>
<dbReference type="InterPro" id="IPR003960">
    <property type="entry name" value="ATPase_AAA_CS"/>
</dbReference>
<evidence type="ECO:0000313" key="9">
    <source>
        <dbReference type="Proteomes" id="UP000027265"/>
    </source>
</evidence>